<name>A0A212QT33_9PROT</name>
<dbReference type="AlphaFoldDB" id="A0A212QT33"/>
<keyword evidence="3" id="KW-0131">Cell cycle</keyword>
<reference evidence="3 4" key="1">
    <citation type="submission" date="2017-06" db="EMBL/GenBank/DDBJ databases">
        <authorList>
            <person name="Kim H.J."/>
            <person name="Triplett B.A."/>
        </authorList>
    </citation>
    <scope>NUCLEOTIDE SEQUENCE [LARGE SCALE GENOMIC DNA]</scope>
    <source>
        <strain evidence="3 4">B29T1</strain>
    </source>
</reference>
<sequence>MRPRKRQDHNGELRPGYSMERLNPMRRPLLYSLMFHLAVLLVVGLGLYWRPNRLPEDQPIAVEIVTGPPSRAPVKAAPPPSEAAPVPKREASAPNPSTRTESAERVAPPKPADVPAPAQRPVVTEDKPEPQPQTPPAKAVPPKAEPQVAAPTPAPRPAEKPVEVAKETPVPKPSEPTKAAAPDVKPAPRKPTPDKQAASAEEPPPDKPTPAKKGDTKSDAKQVDPAKKPDAKPSASAKSNAKDDTFDALLKSVSETPKRSQDPNQRKATGTSKEIATNKAGDAPATASADQIAGLAASAQRQLNDCWSISPGTPGANEVNPFKVNVVLNKDGTATAAALVDNSLMSNPASRAVAESAIRAARSCKLNLPAELYNQWRQMIVTFDPKQALSG</sequence>
<dbReference type="Proteomes" id="UP000197065">
    <property type="component" value="Unassembled WGS sequence"/>
</dbReference>
<feature type="compositionally biased region" description="Basic and acidic residues" evidence="1">
    <location>
        <begin position="256"/>
        <end position="265"/>
    </location>
</feature>
<protein>
    <submittedName>
        <fullName evidence="3">Cell division and transport-associated protein TolA</fullName>
    </submittedName>
</protein>
<evidence type="ECO:0000256" key="1">
    <source>
        <dbReference type="SAM" id="MobiDB-lite"/>
    </source>
</evidence>
<accession>A0A212QT33</accession>
<feature type="compositionally biased region" description="Pro residues" evidence="1">
    <location>
        <begin position="130"/>
        <end position="139"/>
    </location>
</feature>
<feature type="transmembrane region" description="Helical" evidence="2">
    <location>
        <begin position="29"/>
        <end position="49"/>
    </location>
</feature>
<feature type="compositionally biased region" description="Polar residues" evidence="1">
    <location>
        <begin position="266"/>
        <end position="275"/>
    </location>
</feature>
<dbReference type="Gene3D" id="3.30.1150.10">
    <property type="match status" value="1"/>
</dbReference>
<feature type="compositionally biased region" description="Basic and acidic residues" evidence="1">
    <location>
        <begin position="157"/>
        <end position="166"/>
    </location>
</feature>
<organism evidence="3 4">
    <name type="scientific">Arboricoccus pini</name>
    <dbReference type="NCBI Taxonomy" id="1963835"/>
    <lineage>
        <taxon>Bacteria</taxon>
        <taxon>Pseudomonadati</taxon>
        <taxon>Pseudomonadota</taxon>
        <taxon>Alphaproteobacteria</taxon>
        <taxon>Geminicoccales</taxon>
        <taxon>Geminicoccaceae</taxon>
        <taxon>Arboricoccus</taxon>
    </lineage>
</organism>
<dbReference type="RefSeq" id="WP_133063847.1">
    <property type="nucleotide sequence ID" value="NZ_FYEH01000003.1"/>
</dbReference>
<dbReference type="EMBL" id="FYEH01000003">
    <property type="protein sequence ID" value="SNB62771.1"/>
    <property type="molecule type" value="Genomic_DNA"/>
</dbReference>
<keyword evidence="4" id="KW-1185">Reference proteome</keyword>
<keyword evidence="2" id="KW-0812">Transmembrane</keyword>
<gene>
    <name evidence="3" type="ORF">SAMN07250955_103181</name>
</gene>
<evidence type="ECO:0000313" key="3">
    <source>
        <dbReference type="EMBL" id="SNB62771.1"/>
    </source>
</evidence>
<keyword evidence="2" id="KW-1133">Transmembrane helix</keyword>
<keyword evidence="2" id="KW-0472">Membrane</keyword>
<evidence type="ECO:0000256" key="2">
    <source>
        <dbReference type="SAM" id="Phobius"/>
    </source>
</evidence>
<keyword evidence="3" id="KW-0132">Cell division</keyword>
<evidence type="ECO:0000313" key="4">
    <source>
        <dbReference type="Proteomes" id="UP000197065"/>
    </source>
</evidence>
<feature type="compositionally biased region" description="Low complexity" evidence="1">
    <location>
        <begin position="140"/>
        <end position="151"/>
    </location>
</feature>
<dbReference type="GO" id="GO:0051301">
    <property type="term" value="P:cell division"/>
    <property type="evidence" value="ECO:0007669"/>
    <property type="project" value="UniProtKB-KW"/>
</dbReference>
<dbReference type="OrthoDB" id="7161229at2"/>
<feature type="region of interest" description="Disordered" evidence="1">
    <location>
        <begin position="68"/>
        <end position="285"/>
    </location>
</feature>
<feature type="compositionally biased region" description="Basic and acidic residues" evidence="1">
    <location>
        <begin position="212"/>
        <end position="231"/>
    </location>
</feature>
<proteinExistence type="predicted"/>